<evidence type="ECO:0000259" key="6">
    <source>
        <dbReference type="PROSITE" id="PS01124"/>
    </source>
</evidence>
<evidence type="ECO:0000256" key="3">
    <source>
        <dbReference type="ARBA" id="ARBA00023125"/>
    </source>
</evidence>
<dbReference type="SUPFAM" id="SSF51182">
    <property type="entry name" value="RmlC-like cupins"/>
    <property type="match status" value="1"/>
</dbReference>
<dbReference type="InterPro" id="IPR050204">
    <property type="entry name" value="AraC_XylS_family_regulators"/>
</dbReference>
<evidence type="ECO:0000256" key="5">
    <source>
        <dbReference type="ARBA" id="ARBA00037345"/>
    </source>
</evidence>
<dbReference type="PROSITE" id="PS01124">
    <property type="entry name" value="HTH_ARAC_FAMILY_2"/>
    <property type="match status" value="1"/>
</dbReference>
<dbReference type="Pfam" id="PF12833">
    <property type="entry name" value="HTH_18"/>
    <property type="match status" value="1"/>
</dbReference>
<dbReference type="InterPro" id="IPR011051">
    <property type="entry name" value="RmlC_Cupin_sf"/>
</dbReference>
<protein>
    <submittedName>
        <fullName evidence="7">AraC family transcriptional regulator</fullName>
    </submittedName>
</protein>
<dbReference type="InterPro" id="IPR018062">
    <property type="entry name" value="HTH_AraC-typ_CS"/>
</dbReference>
<accession>A0ABV3YST0</accession>
<reference evidence="7 8" key="1">
    <citation type="submission" date="2024-07" db="EMBL/GenBank/DDBJ databases">
        <authorList>
            <person name="Li M."/>
        </authorList>
    </citation>
    <scope>NUCLEOTIDE SEQUENCE [LARGE SCALE GENOMIC DNA]</scope>
    <source>
        <strain evidence="7 8">25A3E</strain>
    </source>
</reference>
<keyword evidence="3" id="KW-0238">DNA-binding</keyword>
<proteinExistence type="predicted"/>
<keyword evidence="2" id="KW-0805">Transcription regulation</keyword>
<comment type="subcellular location">
    <subcellularLocation>
        <location evidence="1">Cytoplasm</location>
    </subcellularLocation>
</comment>
<organism evidence="7 8">
    <name type="scientific">Pseudomonas zhanjiangensis</name>
    <dbReference type="NCBI Taxonomy" id="3239015"/>
    <lineage>
        <taxon>Bacteria</taxon>
        <taxon>Pseudomonadati</taxon>
        <taxon>Pseudomonadota</taxon>
        <taxon>Gammaproteobacteria</taxon>
        <taxon>Pseudomonadales</taxon>
        <taxon>Pseudomonadaceae</taxon>
        <taxon>Pseudomonas</taxon>
    </lineage>
</organism>
<dbReference type="SMART" id="SM00342">
    <property type="entry name" value="HTH_ARAC"/>
    <property type="match status" value="1"/>
</dbReference>
<dbReference type="Gene3D" id="1.10.10.60">
    <property type="entry name" value="Homeodomain-like"/>
    <property type="match status" value="2"/>
</dbReference>
<keyword evidence="8" id="KW-1185">Reference proteome</keyword>
<gene>
    <name evidence="7" type="ORF">AB5S05_03040</name>
</gene>
<evidence type="ECO:0000256" key="4">
    <source>
        <dbReference type="ARBA" id="ARBA00023163"/>
    </source>
</evidence>
<dbReference type="InterPro" id="IPR009057">
    <property type="entry name" value="Homeodomain-like_sf"/>
</dbReference>
<comment type="caution">
    <text evidence="7">The sequence shown here is derived from an EMBL/GenBank/DDBJ whole genome shotgun (WGS) entry which is preliminary data.</text>
</comment>
<dbReference type="EMBL" id="JBFTEG010000002">
    <property type="protein sequence ID" value="MEX6501023.1"/>
    <property type="molecule type" value="Genomic_DNA"/>
</dbReference>
<comment type="function">
    <text evidence="5">Regulatory protein of the TOL plasmid xyl operons. XylS activates the xylXYZLTEGFJQKIH operon required for the degradation of toluene, m-xylene and p-xylene.</text>
</comment>
<dbReference type="PANTHER" id="PTHR46796">
    <property type="entry name" value="HTH-TYPE TRANSCRIPTIONAL ACTIVATOR RHAS-RELATED"/>
    <property type="match status" value="1"/>
</dbReference>
<evidence type="ECO:0000313" key="8">
    <source>
        <dbReference type="Proteomes" id="UP001560296"/>
    </source>
</evidence>
<dbReference type="SUPFAM" id="SSF46689">
    <property type="entry name" value="Homeodomain-like"/>
    <property type="match status" value="2"/>
</dbReference>
<evidence type="ECO:0000313" key="7">
    <source>
        <dbReference type="EMBL" id="MEX6501023.1"/>
    </source>
</evidence>
<dbReference type="RefSeq" id="WP_369285956.1">
    <property type="nucleotide sequence ID" value="NZ_JBFTEG010000002.1"/>
</dbReference>
<dbReference type="PANTHER" id="PTHR46796:SF10">
    <property type="entry name" value="TRANSCRIPTIONAL ACTIVATOR FEAR"/>
    <property type="match status" value="1"/>
</dbReference>
<name>A0ABV3YST0_9PSED</name>
<feature type="domain" description="HTH araC/xylS-type" evidence="6">
    <location>
        <begin position="168"/>
        <end position="266"/>
    </location>
</feature>
<evidence type="ECO:0000256" key="1">
    <source>
        <dbReference type="ARBA" id="ARBA00004496"/>
    </source>
</evidence>
<dbReference type="Proteomes" id="UP001560296">
    <property type="component" value="Unassembled WGS sequence"/>
</dbReference>
<dbReference type="InterPro" id="IPR018060">
    <property type="entry name" value="HTH_AraC"/>
</dbReference>
<sequence>MGVEAIHRSQARRNLIALQRGEHCHDYAQVLIGWRGRMDCEFQGNAGRLGNGAAALVPASAGHLYAGLSEDSELLVIDVALQDPYIRALEQACALNFSQTLFQRPEFVCLDGAALPMLDFAAGQLRREPAPGDSVVSYQLVSLFMTQLVQLYSSAAALPLRNSRLAVDELDRLIDRRLAEPPSNAELAAAINLSESHFHCLFQRQLGITPQQYVMGRRLQRAQFLLLNSAMSLAAVADEVGFADASSFSRAYKSRFRQTPGSARAARLQVGQAPQPH</sequence>
<evidence type="ECO:0000256" key="2">
    <source>
        <dbReference type="ARBA" id="ARBA00023015"/>
    </source>
</evidence>
<keyword evidence="4" id="KW-0804">Transcription</keyword>
<dbReference type="PROSITE" id="PS00041">
    <property type="entry name" value="HTH_ARAC_FAMILY_1"/>
    <property type="match status" value="1"/>
</dbReference>